<name>A0A939DRD5_9ALTE</name>
<organism evidence="1 2">
    <name type="scientific">Bowmanella dokdonensis</name>
    <dbReference type="NCBI Taxonomy" id="751969"/>
    <lineage>
        <taxon>Bacteria</taxon>
        <taxon>Pseudomonadati</taxon>
        <taxon>Pseudomonadota</taxon>
        <taxon>Gammaproteobacteria</taxon>
        <taxon>Alteromonadales</taxon>
        <taxon>Alteromonadaceae</taxon>
        <taxon>Bowmanella</taxon>
    </lineage>
</organism>
<sequence>MTVLNETKLAMGRKGKRHAELGSASFTSTSIIRESANLATRQGDKWVYQRKPRKCPECGSNKIADILYGLVNYSGAQQDHAAGKIAIGGCDVMDAWEGNLERTWSCAVCGVDLFRKGRSPWGGE</sequence>
<proteinExistence type="predicted"/>
<keyword evidence="2" id="KW-1185">Reference proteome</keyword>
<protein>
    <submittedName>
        <fullName evidence="1">Uncharacterized protein</fullName>
    </submittedName>
</protein>
<reference evidence="1" key="1">
    <citation type="submission" date="2021-03" db="EMBL/GenBank/DDBJ databases">
        <title>novel species isolated from a fishpond in China.</title>
        <authorList>
            <person name="Lu H."/>
            <person name="Cai Z."/>
        </authorList>
    </citation>
    <scope>NUCLEOTIDE SEQUENCE</scope>
    <source>
        <strain evidence="1">JCM 30855</strain>
    </source>
</reference>
<dbReference type="AlphaFoldDB" id="A0A939DRD5"/>
<dbReference type="EMBL" id="JAFKCV010000008">
    <property type="protein sequence ID" value="MBN7826496.1"/>
    <property type="molecule type" value="Genomic_DNA"/>
</dbReference>
<comment type="caution">
    <text evidence="1">The sequence shown here is derived from an EMBL/GenBank/DDBJ whole genome shotgun (WGS) entry which is preliminary data.</text>
</comment>
<evidence type="ECO:0000313" key="2">
    <source>
        <dbReference type="Proteomes" id="UP000664654"/>
    </source>
</evidence>
<accession>A0A939DRD5</accession>
<dbReference type="RefSeq" id="WP_206574606.1">
    <property type="nucleotide sequence ID" value="NZ_JAFKCV010000008.1"/>
</dbReference>
<evidence type="ECO:0000313" key="1">
    <source>
        <dbReference type="EMBL" id="MBN7826496.1"/>
    </source>
</evidence>
<dbReference type="Proteomes" id="UP000664654">
    <property type="component" value="Unassembled WGS sequence"/>
</dbReference>
<gene>
    <name evidence="1" type="ORF">J0A66_14770</name>
</gene>